<dbReference type="EMBL" id="JABSTQ010011494">
    <property type="protein sequence ID" value="KAG0410730.1"/>
    <property type="molecule type" value="Genomic_DNA"/>
</dbReference>
<accession>A0AC60NUE0</accession>
<sequence length="385" mass="44317">MNFSISRPTGVLFLTFCRIMSPHERYWSAKSLTIQSEMVPLPDPGGPMITARKIRLDMVPAHAALPEACSRKAVHLPSHGCTAWLILFDQGSTKHAKLQQTTVISTRQKSVPSKDNPSSIVKPIAKTGHYVVSKLKFLLEGYDMILKKFPVAYRLHQVFLIGTRDLYQDIREYMRISQELRYGKSVRELSRRELELYFQIPRDIIKVAPVLFVIALPATNFFMFPLIYLFPKQLLTWHFWSLEQRVDFSVATQRKKVSNYLPVFRYMQAIVPEGEEGQKLLRIFHKLGSGTHPTVEDILDAKQYFMDKPLALSKLSRKHLSSLCRIHGKSAFFLGRRSRLWRHGGFVHEMDLAMAREGIDQMDVAELRWDQLRSSASGPKKSQEA</sequence>
<dbReference type="Proteomes" id="UP000805193">
    <property type="component" value="Unassembled WGS sequence"/>
</dbReference>
<evidence type="ECO:0000313" key="1">
    <source>
        <dbReference type="EMBL" id="KAG0410730.1"/>
    </source>
</evidence>
<reference evidence="1 2" key="1">
    <citation type="journal article" date="2020" name="Cell">
        <title>Large-Scale Comparative Analyses of Tick Genomes Elucidate Their Genetic Diversity and Vector Capacities.</title>
        <authorList>
            <consortium name="Tick Genome and Microbiome Consortium (TIGMIC)"/>
            <person name="Jia N."/>
            <person name="Wang J."/>
            <person name="Shi W."/>
            <person name="Du L."/>
            <person name="Sun Y."/>
            <person name="Zhan W."/>
            <person name="Jiang J.F."/>
            <person name="Wang Q."/>
            <person name="Zhang B."/>
            <person name="Ji P."/>
            <person name="Bell-Sakyi L."/>
            <person name="Cui X.M."/>
            <person name="Yuan T.T."/>
            <person name="Jiang B.G."/>
            <person name="Yang W.F."/>
            <person name="Lam T.T."/>
            <person name="Chang Q.C."/>
            <person name="Ding S.J."/>
            <person name="Wang X.J."/>
            <person name="Zhu J.G."/>
            <person name="Ruan X.D."/>
            <person name="Zhao L."/>
            <person name="Wei J.T."/>
            <person name="Ye R.Z."/>
            <person name="Que T.C."/>
            <person name="Du C.H."/>
            <person name="Zhou Y.H."/>
            <person name="Cheng J.X."/>
            <person name="Dai P.F."/>
            <person name="Guo W.B."/>
            <person name="Han X.H."/>
            <person name="Huang E.J."/>
            <person name="Li L.F."/>
            <person name="Wei W."/>
            <person name="Gao Y.C."/>
            <person name="Liu J.Z."/>
            <person name="Shao H.Z."/>
            <person name="Wang X."/>
            <person name="Wang C.C."/>
            <person name="Yang T.C."/>
            <person name="Huo Q.B."/>
            <person name="Li W."/>
            <person name="Chen H.Y."/>
            <person name="Chen S.E."/>
            <person name="Zhou L.G."/>
            <person name="Ni X.B."/>
            <person name="Tian J.H."/>
            <person name="Sheng Y."/>
            <person name="Liu T."/>
            <person name="Pan Y.S."/>
            <person name="Xia L.Y."/>
            <person name="Li J."/>
            <person name="Zhao F."/>
            <person name="Cao W.C."/>
        </authorList>
    </citation>
    <scope>NUCLEOTIDE SEQUENCE [LARGE SCALE GENOMIC DNA]</scope>
    <source>
        <strain evidence="1">Iper-2018</strain>
    </source>
</reference>
<organism evidence="1 2">
    <name type="scientific">Ixodes persulcatus</name>
    <name type="common">Taiga tick</name>
    <dbReference type="NCBI Taxonomy" id="34615"/>
    <lineage>
        <taxon>Eukaryota</taxon>
        <taxon>Metazoa</taxon>
        <taxon>Ecdysozoa</taxon>
        <taxon>Arthropoda</taxon>
        <taxon>Chelicerata</taxon>
        <taxon>Arachnida</taxon>
        <taxon>Acari</taxon>
        <taxon>Parasitiformes</taxon>
        <taxon>Ixodida</taxon>
        <taxon>Ixodoidea</taxon>
        <taxon>Ixodidae</taxon>
        <taxon>Ixodinae</taxon>
        <taxon>Ixodes</taxon>
    </lineage>
</organism>
<keyword evidence="2" id="KW-1185">Reference proteome</keyword>
<proteinExistence type="predicted"/>
<comment type="caution">
    <text evidence="1">The sequence shown here is derived from an EMBL/GenBank/DDBJ whole genome shotgun (WGS) entry which is preliminary data.</text>
</comment>
<protein>
    <submittedName>
        <fullName evidence="1">Uncharacterized protein</fullName>
    </submittedName>
</protein>
<evidence type="ECO:0000313" key="2">
    <source>
        <dbReference type="Proteomes" id="UP000805193"/>
    </source>
</evidence>
<gene>
    <name evidence="1" type="ORF">HPB47_012151</name>
</gene>
<name>A0AC60NUE0_IXOPE</name>